<organism evidence="2 3">
    <name type="scientific">Nonomuraea ferruginea</name>
    <dbReference type="NCBI Taxonomy" id="46174"/>
    <lineage>
        <taxon>Bacteria</taxon>
        <taxon>Bacillati</taxon>
        <taxon>Actinomycetota</taxon>
        <taxon>Actinomycetes</taxon>
        <taxon>Streptosporangiales</taxon>
        <taxon>Streptosporangiaceae</taxon>
        <taxon>Nonomuraea</taxon>
    </lineage>
</organism>
<comment type="caution">
    <text evidence="2">The sequence shown here is derived from an EMBL/GenBank/DDBJ whole genome shotgun (WGS) entry which is preliminary data.</text>
</comment>
<gene>
    <name evidence="2" type="ORF">OUY24_29310</name>
</gene>
<accession>A0ABT4T5F7</accession>
<evidence type="ECO:0000256" key="1">
    <source>
        <dbReference type="SAM" id="MobiDB-lite"/>
    </source>
</evidence>
<proteinExistence type="predicted"/>
<feature type="region of interest" description="Disordered" evidence="1">
    <location>
        <begin position="78"/>
        <end position="143"/>
    </location>
</feature>
<evidence type="ECO:0000313" key="2">
    <source>
        <dbReference type="EMBL" id="MDA0644747.1"/>
    </source>
</evidence>
<keyword evidence="3" id="KW-1185">Reference proteome</keyword>
<protein>
    <submittedName>
        <fullName evidence="2">Uncharacterized protein</fullName>
    </submittedName>
</protein>
<sequence length="143" mass="14522">MLVAAVRGEVQQVDDLRPRALGGHRVEQRLAEQAGPELQGVGHVPGEVDEVGVVEDVVAGQGPDRGEDPYAQIQYGLAGQLRQSSEQGGRAGEADGQQRGVELPGGGLSPARGGAGGGVDGDAQAPGDDEGLQVAHRCTLSAN</sequence>
<feature type="compositionally biased region" description="Gly residues" evidence="1">
    <location>
        <begin position="103"/>
        <end position="120"/>
    </location>
</feature>
<dbReference type="EMBL" id="JAPNUD010000108">
    <property type="protein sequence ID" value="MDA0644747.1"/>
    <property type="molecule type" value="Genomic_DNA"/>
</dbReference>
<dbReference type="Proteomes" id="UP001212498">
    <property type="component" value="Unassembled WGS sequence"/>
</dbReference>
<reference evidence="2 3" key="1">
    <citation type="submission" date="2022-11" db="EMBL/GenBank/DDBJ databases">
        <title>Nonomuraea corallina sp. nov., a new species of the genus Nonomuraea isolated from sea side sediment in Thai sea.</title>
        <authorList>
            <person name="Ngamcharungchit C."/>
            <person name="Matsumoto A."/>
            <person name="Suriyachadkun C."/>
            <person name="Panbangred W."/>
            <person name="Inahashi Y."/>
            <person name="Intra B."/>
        </authorList>
    </citation>
    <scope>NUCLEOTIDE SEQUENCE [LARGE SCALE GENOMIC DNA]</scope>
    <source>
        <strain evidence="2 3">DSM 43553</strain>
    </source>
</reference>
<name>A0ABT4T5F7_9ACTN</name>
<evidence type="ECO:0000313" key="3">
    <source>
        <dbReference type="Proteomes" id="UP001212498"/>
    </source>
</evidence>
<dbReference type="RefSeq" id="WP_271278616.1">
    <property type="nucleotide sequence ID" value="NZ_JAPNUD010000108.1"/>
</dbReference>